<evidence type="ECO:0000256" key="5">
    <source>
        <dbReference type="ARBA" id="ARBA00023136"/>
    </source>
</evidence>
<dbReference type="EMBL" id="CAEZYG010000007">
    <property type="protein sequence ID" value="CAB4702902.1"/>
    <property type="molecule type" value="Genomic_DNA"/>
</dbReference>
<comment type="similarity">
    <text evidence="2">Belongs to the LemA family.</text>
</comment>
<dbReference type="Pfam" id="PF04011">
    <property type="entry name" value="LemA"/>
    <property type="match status" value="1"/>
</dbReference>
<reference evidence="6" key="1">
    <citation type="submission" date="2020-05" db="EMBL/GenBank/DDBJ databases">
        <authorList>
            <person name="Chiriac C."/>
            <person name="Salcher M."/>
            <person name="Ghai R."/>
            <person name="Kavagutti S V."/>
        </authorList>
    </citation>
    <scope>NUCLEOTIDE SEQUENCE</scope>
</reference>
<dbReference type="AlphaFoldDB" id="A0A6J6PWZ0"/>
<evidence type="ECO:0000256" key="3">
    <source>
        <dbReference type="ARBA" id="ARBA00022692"/>
    </source>
</evidence>
<keyword evidence="4" id="KW-1133">Transmembrane helix</keyword>
<name>A0A6J6PWZ0_9ZZZZ</name>
<comment type="subcellular location">
    <subcellularLocation>
        <location evidence="1">Membrane</location>
        <topology evidence="1">Single-pass membrane protein</topology>
    </subcellularLocation>
</comment>
<sequence>MNLIILIAVVVLIALLVGGIYNQLVRRRNEVDNAWSQIDVQLKRRLDLIPNLVETVKGYAAHEKTALEAVIAARNSAMSTGSSPHEQAAADNAVSSALRQLFALSEAYPDLKANQGFVSLQEELSNSESRIAYARQFYGDAVETYNTAIQKFPAVFVASMFKFSEREFFAAEEAARTVPEVKF</sequence>
<dbReference type="SUPFAM" id="SSF140478">
    <property type="entry name" value="LemA-like"/>
    <property type="match status" value="1"/>
</dbReference>
<dbReference type="InterPro" id="IPR023353">
    <property type="entry name" value="LemA-like_dom_sf"/>
</dbReference>
<evidence type="ECO:0000256" key="2">
    <source>
        <dbReference type="ARBA" id="ARBA00008854"/>
    </source>
</evidence>
<evidence type="ECO:0000256" key="4">
    <source>
        <dbReference type="ARBA" id="ARBA00022989"/>
    </source>
</evidence>
<protein>
    <submittedName>
        <fullName evidence="6">Unannotated protein</fullName>
    </submittedName>
</protein>
<keyword evidence="3" id="KW-0812">Transmembrane</keyword>
<dbReference type="InterPro" id="IPR007156">
    <property type="entry name" value="MamQ_LemA"/>
</dbReference>
<keyword evidence="5" id="KW-0472">Membrane</keyword>
<dbReference type="PANTHER" id="PTHR34478">
    <property type="entry name" value="PROTEIN LEMA"/>
    <property type="match status" value="1"/>
</dbReference>
<dbReference type="Gene3D" id="1.20.1440.20">
    <property type="entry name" value="LemA-like domain"/>
    <property type="match status" value="1"/>
</dbReference>
<evidence type="ECO:0000256" key="1">
    <source>
        <dbReference type="ARBA" id="ARBA00004167"/>
    </source>
</evidence>
<dbReference type="GO" id="GO:0016020">
    <property type="term" value="C:membrane"/>
    <property type="evidence" value="ECO:0007669"/>
    <property type="project" value="UniProtKB-SubCell"/>
</dbReference>
<organism evidence="6">
    <name type="scientific">freshwater metagenome</name>
    <dbReference type="NCBI Taxonomy" id="449393"/>
    <lineage>
        <taxon>unclassified sequences</taxon>
        <taxon>metagenomes</taxon>
        <taxon>ecological metagenomes</taxon>
    </lineage>
</organism>
<dbReference type="PANTHER" id="PTHR34478:SF2">
    <property type="entry name" value="MEMBRANE PROTEIN"/>
    <property type="match status" value="1"/>
</dbReference>
<accession>A0A6J6PWZ0</accession>
<proteinExistence type="inferred from homology"/>
<gene>
    <name evidence="6" type="ORF">UFOPK2657_00091</name>
</gene>
<evidence type="ECO:0000313" key="6">
    <source>
        <dbReference type="EMBL" id="CAB4702902.1"/>
    </source>
</evidence>